<dbReference type="CDD" id="cd07562">
    <property type="entry name" value="Peptidase_S41_TRI"/>
    <property type="match status" value="1"/>
</dbReference>
<evidence type="ECO:0000259" key="2">
    <source>
        <dbReference type="SMART" id="SM00245"/>
    </source>
</evidence>
<dbReference type="EMBL" id="JBHSLF010000054">
    <property type="protein sequence ID" value="MFC5345969.1"/>
    <property type="molecule type" value="Genomic_DNA"/>
</dbReference>
<dbReference type="SUPFAM" id="SSF50156">
    <property type="entry name" value="PDZ domain-like"/>
    <property type="match status" value="1"/>
</dbReference>
<dbReference type="InterPro" id="IPR036034">
    <property type="entry name" value="PDZ_sf"/>
</dbReference>
<feature type="domain" description="Tail specific protease" evidence="2">
    <location>
        <begin position="196"/>
        <end position="385"/>
    </location>
</feature>
<organism evidence="3 4">
    <name type="scientific">Brevundimonas staleyi</name>
    <dbReference type="NCBI Taxonomy" id="74326"/>
    <lineage>
        <taxon>Bacteria</taxon>
        <taxon>Pseudomonadati</taxon>
        <taxon>Pseudomonadota</taxon>
        <taxon>Alphaproteobacteria</taxon>
        <taxon>Caulobacterales</taxon>
        <taxon>Caulobacteraceae</taxon>
        <taxon>Brevundimonas</taxon>
    </lineage>
</organism>
<gene>
    <name evidence="3" type="ORF">ACFPIE_18795</name>
</gene>
<dbReference type="InterPro" id="IPR029045">
    <property type="entry name" value="ClpP/crotonase-like_dom_sf"/>
</dbReference>
<dbReference type="SMART" id="SM00245">
    <property type="entry name" value="TSPc"/>
    <property type="match status" value="1"/>
</dbReference>
<feature type="region of interest" description="Disordered" evidence="1">
    <location>
        <begin position="409"/>
        <end position="440"/>
    </location>
</feature>
<dbReference type="SUPFAM" id="SSF52096">
    <property type="entry name" value="ClpP/crotonase"/>
    <property type="match status" value="1"/>
</dbReference>
<protein>
    <submittedName>
        <fullName evidence="3">S41 family peptidase</fullName>
    </submittedName>
</protein>
<dbReference type="Proteomes" id="UP001596152">
    <property type="component" value="Unassembled WGS sequence"/>
</dbReference>
<dbReference type="PANTHER" id="PTHR32060">
    <property type="entry name" value="TAIL-SPECIFIC PROTEASE"/>
    <property type="match status" value="1"/>
</dbReference>
<dbReference type="Gene3D" id="3.90.226.10">
    <property type="entry name" value="2-enoyl-CoA Hydratase, Chain A, domain 1"/>
    <property type="match status" value="1"/>
</dbReference>
<sequence length="440" mass="48689">MTSLRRLGLIAAATLFLGGCQTFLPYSDDERRMPTVVEVEDGSPERLALNTRVYDSAVDWVSRRFYKRDFGGVDWPGETAARRDEALAQPTERGFYRALNETLDLLGDRHTNAVTPTRHAEMVRGRREPTINLGFGMRLIDDQLIVTSIRGGGPADLAGVQRGWVVESLNGEPATRESRMNREREDQLVVFVDSQDVRHELAIRQGPLPPYVGRAIRRPDGVLILSFDYFGEATRRWFDEQMDLAVADPPKGIVLDFRDNRGGLITDVGRALGHFYTERQPYAYVEYGFLPRFPIRAKPARRPWTGPVAVVIGDASASGAEVFAATFQETGRGLVFGATSMGAVVASRQLNLPDGGELSIGVRSFRSGAGRTLEGVGVVPDHEVHFRADELRRGHDAMIEAAVEAVLQNPSPLAGEGGSRRLTDEGYEDADEMRRADAYR</sequence>
<dbReference type="RefSeq" id="WP_374036997.1">
    <property type="nucleotide sequence ID" value="NZ_CP169082.1"/>
</dbReference>
<evidence type="ECO:0000256" key="1">
    <source>
        <dbReference type="SAM" id="MobiDB-lite"/>
    </source>
</evidence>
<evidence type="ECO:0000313" key="4">
    <source>
        <dbReference type="Proteomes" id="UP001596152"/>
    </source>
</evidence>
<evidence type="ECO:0000313" key="3">
    <source>
        <dbReference type="EMBL" id="MFC5345969.1"/>
    </source>
</evidence>
<name>A0ABW0FXX7_9CAUL</name>
<reference evidence="4" key="1">
    <citation type="journal article" date="2019" name="Int. J. Syst. Evol. Microbiol.">
        <title>The Global Catalogue of Microorganisms (GCM) 10K type strain sequencing project: providing services to taxonomists for standard genome sequencing and annotation.</title>
        <authorList>
            <consortium name="The Broad Institute Genomics Platform"/>
            <consortium name="The Broad Institute Genome Sequencing Center for Infectious Disease"/>
            <person name="Wu L."/>
            <person name="Ma J."/>
        </authorList>
    </citation>
    <scope>NUCLEOTIDE SEQUENCE [LARGE SCALE GENOMIC DNA]</scope>
    <source>
        <strain evidence="4">JCM 12125</strain>
    </source>
</reference>
<comment type="caution">
    <text evidence="3">The sequence shown here is derived from an EMBL/GenBank/DDBJ whole genome shotgun (WGS) entry which is preliminary data.</text>
</comment>
<dbReference type="PANTHER" id="PTHR32060:SF30">
    <property type="entry name" value="CARBOXY-TERMINAL PROCESSING PROTEASE CTPA"/>
    <property type="match status" value="1"/>
</dbReference>
<dbReference type="InterPro" id="IPR005151">
    <property type="entry name" value="Tail-specific_protease"/>
</dbReference>
<dbReference type="Pfam" id="PF03572">
    <property type="entry name" value="Peptidase_S41"/>
    <property type="match status" value="1"/>
</dbReference>
<dbReference type="PROSITE" id="PS51257">
    <property type="entry name" value="PROKAR_LIPOPROTEIN"/>
    <property type="match status" value="1"/>
</dbReference>
<accession>A0ABW0FXX7</accession>
<proteinExistence type="predicted"/>
<keyword evidence="4" id="KW-1185">Reference proteome</keyword>
<dbReference type="Gene3D" id="3.30.750.44">
    <property type="match status" value="1"/>
</dbReference>
<dbReference type="Gene3D" id="2.30.42.10">
    <property type="match status" value="1"/>
</dbReference>